<proteinExistence type="predicted"/>
<reference evidence="1 2" key="1">
    <citation type="journal article" date="2014" name="World J. Microbiol. Biotechnol.">
        <title>Biodiversity and physiological characteristics of Antarctic and Arctic lichens-associated bacteria.</title>
        <authorList>
            <person name="Lee Y.M."/>
            <person name="Kim E.H."/>
            <person name="Lee H.K."/>
            <person name="Hong S.G."/>
        </authorList>
    </citation>
    <scope>NUCLEOTIDE SEQUENCE [LARGE SCALE GENOMIC DNA]</scope>
    <source>
        <strain evidence="1 2">PAMC 26569</strain>
    </source>
</reference>
<dbReference type="EMBL" id="CP053708">
    <property type="protein sequence ID" value="QKE91811.1"/>
    <property type="molecule type" value="Genomic_DNA"/>
</dbReference>
<dbReference type="Proteomes" id="UP000500767">
    <property type="component" value="Chromosome"/>
</dbReference>
<dbReference type="InterPro" id="IPR001360">
    <property type="entry name" value="Glyco_hydro_1"/>
</dbReference>
<dbReference type="AlphaFoldDB" id="A0A6M8HUD5"/>
<organism evidence="1 2">
    <name type="scientific">Lichenicola cladoniae</name>
    <dbReference type="NCBI Taxonomy" id="1484109"/>
    <lineage>
        <taxon>Bacteria</taxon>
        <taxon>Pseudomonadati</taxon>
        <taxon>Pseudomonadota</taxon>
        <taxon>Alphaproteobacteria</taxon>
        <taxon>Acetobacterales</taxon>
        <taxon>Acetobacteraceae</taxon>
        <taxon>Lichenicola</taxon>
    </lineage>
</organism>
<name>A0A6M8HUD5_9PROT</name>
<gene>
    <name evidence="1" type="ORF">HN018_18820</name>
</gene>
<accession>A0A6M8HUD5</accession>
<dbReference type="Gene3D" id="3.20.20.80">
    <property type="entry name" value="Glycosidases"/>
    <property type="match status" value="1"/>
</dbReference>
<protein>
    <submittedName>
        <fullName evidence="1">Family 1 glycosylhydrolase</fullName>
    </submittedName>
</protein>
<dbReference type="InterPro" id="IPR017853">
    <property type="entry name" value="GH"/>
</dbReference>
<dbReference type="GO" id="GO:0005975">
    <property type="term" value="P:carbohydrate metabolic process"/>
    <property type="evidence" value="ECO:0007669"/>
    <property type="project" value="InterPro"/>
</dbReference>
<dbReference type="RefSeq" id="WP_171835092.1">
    <property type="nucleotide sequence ID" value="NZ_CP053708.1"/>
</dbReference>
<keyword evidence="2" id="KW-1185">Reference proteome</keyword>
<keyword evidence="1" id="KW-0378">Hydrolase</keyword>
<dbReference type="Pfam" id="PF00232">
    <property type="entry name" value="Glyco_hydro_1"/>
    <property type="match status" value="1"/>
</dbReference>
<dbReference type="SUPFAM" id="SSF51445">
    <property type="entry name" value="(Trans)glycosidases"/>
    <property type="match status" value="1"/>
</dbReference>
<dbReference type="KEGG" id="lck:HN018_18820"/>
<dbReference type="GO" id="GO:0004553">
    <property type="term" value="F:hydrolase activity, hydrolyzing O-glycosyl compounds"/>
    <property type="evidence" value="ECO:0007669"/>
    <property type="project" value="InterPro"/>
</dbReference>
<evidence type="ECO:0000313" key="1">
    <source>
        <dbReference type="EMBL" id="QKE91811.1"/>
    </source>
</evidence>
<evidence type="ECO:0000313" key="2">
    <source>
        <dbReference type="Proteomes" id="UP000500767"/>
    </source>
</evidence>
<sequence length="418" mass="48071">MRVGNIWRDQVIETGHETRGTHDIDLVAKLGIRTLRYPVLWERLQADRSGSRVWDWHDRQLDRLQQHGIEVVAGLLHHGSGPRETSLLDPALGDGLAVHAGLVAQRYPFIKLWTPVNEPLTTARFSCLYGHWYPHRRDENDFLRALVIQCRAVLLSVRAIRQHSPDPRILQTEDLGRTFSTPPLREQATYENGRRWLSLDLLHGRIDRTHPWRRRFEDAGVPAHDLDELATGEAKPDLIGINHYVTSDRFLDHRLPLYPSHMHGGNGRQSYVDTEANRIDLDPGATGWEPRLQEAWTRYGCPMVISEAHLGCTNPREQVLWLAEAWQAARSLRADGVDIRAVTAWALFGLVDWNTMLRERHDLYEPAAFDIRHDPPRPTELAAAIEMLVRQGDMEAPTADDVGWWRRKERVHHALRKA</sequence>